<protein>
    <submittedName>
        <fullName evidence="2">Uncharacterized protein</fullName>
    </submittedName>
</protein>
<evidence type="ECO:0000313" key="2">
    <source>
        <dbReference type="EMBL" id="AQS84642.1"/>
    </source>
</evidence>
<proteinExistence type="predicted"/>
<feature type="signal peptide" evidence="1">
    <location>
        <begin position="1"/>
        <end position="26"/>
    </location>
</feature>
<dbReference type="OrthoDB" id="7242341at2"/>
<dbReference type="AlphaFoldDB" id="A0A1U9KFT2"/>
<dbReference type="EMBL" id="CP014692">
    <property type="protein sequence ID" value="AQS84642.1"/>
    <property type="molecule type" value="Genomic_DNA"/>
</dbReference>
<dbReference type="KEGG" id="aace:A0U92_07450"/>
<dbReference type="STRING" id="435.A0U92_07450"/>
<feature type="chain" id="PRO_5013002059" evidence="1">
    <location>
        <begin position="27"/>
        <end position="320"/>
    </location>
</feature>
<keyword evidence="1" id="KW-0732">Signal</keyword>
<dbReference type="Proteomes" id="UP000188937">
    <property type="component" value="Chromosome"/>
</dbReference>
<keyword evidence="3" id="KW-1185">Reference proteome</keyword>
<dbReference type="Gene3D" id="2.160.20.10">
    <property type="entry name" value="Single-stranded right-handed beta-helix, Pectin lyase-like"/>
    <property type="match status" value="1"/>
</dbReference>
<accession>A0A1U9KFT2</accession>
<sequence length="320" mass="34092">MSENIMDYRFLLAALGLVTCVQVAWADDSPAIQSKLNACYAGTGSCNIDFQGARKTIGATLKVDPEYVTLRNAVFDCVMTSGTCLYVSEEGFPRARHPGSNRLEGLAVYGSKSIDGITMNYPGNDNVTNAATTLFNISLQGFNHGLVLGSGVWGADMHGVVIGNGNVGIYIPPDTKNAGELSTFVSGTVYNNAVAGLDEESNVELSFLGTRFDFNNQQMLLSGPTSFSGHIENFQNGKPEIVLKALPGVPAGSIYMSPGTTITVDQWNAASPQQPCYIQTSLPWNRIVVPATLWGFGGTQGAVCGPGKVVTWDRQAPDFQ</sequence>
<gene>
    <name evidence="2" type="ORF">A0U92_07450</name>
</gene>
<evidence type="ECO:0000256" key="1">
    <source>
        <dbReference type="SAM" id="SignalP"/>
    </source>
</evidence>
<dbReference type="RefSeq" id="WP_077812683.1">
    <property type="nucleotide sequence ID" value="NZ_CP014692.1"/>
</dbReference>
<organism evidence="2 3">
    <name type="scientific">Acetobacter aceti</name>
    <dbReference type="NCBI Taxonomy" id="435"/>
    <lineage>
        <taxon>Bacteria</taxon>
        <taxon>Pseudomonadati</taxon>
        <taxon>Pseudomonadota</taxon>
        <taxon>Alphaproteobacteria</taxon>
        <taxon>Acetobacterales</taxon>
        <taxon>Acetobacteraceae</taxon>
        <taxon>Acetobacter</taxon>
        <taxon>Acetobacter subgen. Acetobacter</taxon>
    </lineage>
</organism>
<name>A0A1U9KFT2_ACEAC</name>
<dbReference type="InterPro" id="IPR012334">
    <property type="entry name" value="Pectin_lyas_fold"/>
</dbReference>
<reference evidence="2 3" key="1">
    <citation type="submission" date="2016-03" db="EMBL/GenBank/DDBJ databases">
        <title>Acetic acid bacteria sequencing.</title>
        <authorList>
            <person name="Brandt J."/>
            <person name="Jakob F."/>
            <person name="Vogel R.F."/>
        </authorList>
    </citation>
    <scope>NUCLEOTIDE SEQUENCE [LARGE SCALE GENOMIC DNA]</scope>
    <source>
        <strain evidence="2 3">TMW2.1153</strain>
    </source>
</reference>
<evidence type="ECO:0000313" key="3">
    <source>
        <dbReference type="Proteomes" id="UP000188937"/>
    </source>
</evidence>